<dbReference type="InterPro" id="IPR036179">
    <property type="entry name" value="Ig-like_dom_sf"/>
</dbReference>
<feature type="compositionally biased region" description="Basic residues" evidence="2">
    <location>
        <begin position="947"/>
        <end position="956"/>
    </location>
</feature>
<feature type="compositionally biased region" description="Basic and acidic residues" evidence="2">
    <location>
        <begin position="1153"/>
        <end position="1166"/>
    </location>
</feature>
<feature type="region of interest" description="Disordered" evidence="2">
    <location>
        <begin position="840"/>
        <end position="1084"/>
    </location>
</feature>
<evidence type="ECO:0000256" key="1">
    <source>
        <dbReference type="ARBA" id="ARBA00022737"/>
    </source>
</evidence>
<feature type="compositionally biased region" description="Basic and acidic residues" evidence="2">
    <location>
        <begin position="1192"/>
        <end position="1212"/>
    </location>
</feature>
<accession>A0A1B6GYF1</accession>
<feature type="compositionally biased region" description="Basic and acidic residues" evidence="2">
    <location>
        <begin position="993"/>
        <end position="1009"/>
    </location>
</feature>
<dbReference type="SMART" id="SM00409">
    <property type="entry name" value="IG"/>
    <property type="match status" value="7"/>
</dbReference>
<evidence type="ECO:0000256" key="2">
    <source>
        <dbReference type="SAM" id="MobiDB-lite"/>
    </source>
</evidence>
<dbReference type="InterPro" id="IPR007110">
    <property type="entry name" value="Ig-like_dom"/>
</dbReference>
<dbReference type="PANTHER" id="PTHR13817:SF171">
    <property type="entry name" value="STRETCHIN-MLCK, ISOFORM U"/>
    <property type="match status" value="1"/>
</dbReference>
<name>A0A1B6GYF1_9HEMI</name>
<feature type="domain" description="Ig-like" evidence="3">
    <location>
        <begin position="477"/>
        <end position="561"/>
    </location>
</feature>
<dbReference type="PROSITE" id="PS50835">
    <property type="entry name" value="IG_LIKE"/>
    <property type="match status" value="6"/>
</dbReference>
<evidence type="ECO:0000259" key="3">
    <source>
        <dbReference type="PROSITE" id="PS50835"/>
    </source>
</evidence>
<feature type="domain" description="Ig-like" evidence="3">
    <location>
        <begin position="380"/>
        <end position="456"/>
    </location>
</feature>
<reference evidence="4" key="1">
    <citation type="submission" date="2015-11" db="EMBL/GenBank/DDBJ databases">
        <title>De novo transcriptome assembly of four potential Pierce s Disease insect vectors from Arizona vineyards.</title>
        <authorList>
            <person name="Tassone E.E."/>
        </authorList>
    </citation>
    <scope>NUCLEOTIDE SEQUENCE</scope>
</reference>
<feature type="compositionally biased region" description="Acidic residues" evidence="2">
    <location>
        <begin position="1213"/>
        <end position="1227"/>
    </location>
</feature>
<feature type="compositionally biased region" description="Basic residues" evidence="2">
    <location>
        <begin position="1141"/>
        <end position="1150"/>
    </location>
</feature>
<dbReference type="SMART" id="SM00408">
    <property type="entry name" value="IGc2"/>
    <property type="match status" value="5"/>
</dbReference>
<feature type="compositionally biased region" description="Basic residues" evidence="2">
    <location>
        <begin position="983"/>
        <end position="992"/>
    </location>
</feature>
<sequence length="3227" mass="359320">LSIPLAADSGELTSIIWTRGDEQLVGERFSSSTHRGAVNLTVRNATVEDAGRYSLTTQNDGGQAHSDLLLEVRTRPGDVPVFLRRLNDLAVKVGTRTRFLVEVRSPTQVKVSWEQEGKPVLEGERFHLLHEGSFFCVDVAPVTLEDAGIWICRAHNSNGVSKCFCHLNVLVPKAYKAPQFVEELVALLTQQGTVSLECKVVGVPTPTLKWFKDNQEIKAGDVFALSANPQDATSLGTYTCEATNCMGKAYSTSRVHVLGKEGSVQPADSIVPRGPPPVFCKELRNEKAKIGGKLTLECKVTVPPWPKSITWFNKGGVVEGGDGSRYHLTADGLGSYSVEVDQIEAVDDGEWKCVATSDNGVKGISSCTVTVSYPKNYKKPKFLESLKAILTEEGLVSFECKVVGYPTPQLRWFKDGQELKPGDVYQLTGTNSLGSYCCIAKNCMGETSSTAELTVEDIQSQLNEEERLQLFSTNQPPRFLQGLKSLEAKITDPLRFTVQVSVSPQPTVAWYRDDEEVQESEKYKKEQETKGICHLVIKRLELVDQAEWKCVATNDYGQSVTSCFLKLAVPKHYKKPRFLENLRAVLSEEGAVNLECKVIGVPQPTLKWYKDGRELKPGDIHRIISGQDGTCCLGTYTCEASNCMGTVSSSASLLGFEDRGQVKPPEPLRPLPPPSAHLVRQTSLSTIQEERTSQMHDTTLDERAEVSFSFDGKEVSVSLYETPDLTEEEALQVVEMYAEELSEHISGLQEVKSLEHNVVELPPMRFVKETSTSGHLLMEAVVIDVSPEYYASAEDRTEADLDEFSITEDNNGFMSPMVITPDEMPFEKFSADFLERTIQPISPTQQSVPIKPPRKRVADASESSYHSFKEAKVSPEEDSSEQFVDALSSHRDKSQKESIASVKSSSGDKQKAVIDVEPIAMKSNDTNTKELSVSLRENNGKLSETKKVRKNSRSRSKSTEKHTADIVSDNSTVLKDPNLEKKSQKRQLKKRKSTDSEKEDDSLREFEKRKTLKSSFEQEDPSRQAQLKGAVKKNKSSESEKEDDSLQEFESRKSLQKSEKVTDINNTKGYHIKPASDSSGREDDSLIEYERRKISSDVLSDKVTLKSERQKIPFSKSISTDSSEKDDVFAIKSETSEQLNLRKKKKKSVKKSGSIEKKDQSQKSEIEVPPSSEAESVDREPLKGKKVVSTSDLDRMRSTSDLDSIGDKSRAQEDEEHSADFDTAEDSAYDKSEMSVLESLTHSVQEIQKGLMAVEEKIISESSEEPQSAKSSLSIIESLVQPINEIQQGLVKVEKIAEERKAGQYSPSSILETLKEPIQELERNLAVIEQQNVPDGKELTLFKRTSQSVLETVSQPLHELHRELAFIQQQAVIETGEETYSEILQSFKPSLLIVQGGVEHTEGEFSSKLDDLTEKTTIPQPTYAQSVVELQTELHNTDQNLLQSTAVRSESFVPITVQDIEESLVESIISKKSLHTIKDSNLRNELQMYSLSLEYCMTSLKEKAHHTTDNEIKDILTLTSNLIAPLEQFRTVIERCLLTVIEDDQSMDPQLRAGNLALTTALRHSIHAFGSSVNLLEIVAHSNSNKEIRGLGIQMLYKLSFPLEELTTTIKLVENLSEHTSVELLNTPVEHLMNASSIIKPELAKAGFAENVSEDGVCIIRELNDSIGSLSNSLRSITKSIKTFSSLSSLSSLCKPLADLQKTLHKTENKIKTPDKCNKLNSSELYNLTQDLCKPLQAIRTELSLAQHEIELDQYGHLSLMTDPLQEVNPESASAIVLQSLDQVHKSVLTCTEFVLSKSLNESSYLRFVLFALNELILPFNELNSSITKTEELFSKDISKLPEPTTGIQAVKSSASDLLTELSELQRHSARCLSIPETAVIEVLCRMAEPLTQVEDGLNKIIEDIHEKDKDNLNINMLKTLAEPFKYLQKSLINISDKLDSQVISHEVFLEVKQPIQELQRSILIIQDQVSFEYGDEPATMESNIVTLQSLVQPMNALKKQFSEIDGLLTDKTQSSSYSKENKNLHSIISVNHELQLKISSIMIQENYFNKHSLDSLDMFPIFQDLSGVLKDFENALKRVDLICQNESKPDSLFHTKLSESVNSFRSDVINFQNRIVLASNKAIKDVKHPVHYLKKGTETFLSELSSNADILMNCKLDESSSVSGYFIFCQNCSAAFGDLLKYLSHMDSTWEGELSFIEDINRDITDISSSSFSDTIKDVNTIVDDITETRISLESANIPLIHSAALIQVTQELQTFCNSLKTAEESLLENTLRKVSSSMSNKVEDKLALVSTFNAMKVQLEKIETYLTDNHDALESISHLKYTLEVVQEHLMFGEEVSEVYILQNLSGPLKTFRDTISKDSSLTISEIKEQESVSLCLERFEKSASDLELGLMKLEHALLNSTSDFSSLKNVDIDVLAHPIEELVQYIHDIEEQQNSLQISESVADQSSLTMLKTLALPIKEIQEGVLQIQEQIILESSGSGIPGKSCAGILYEIAKPIRELRSGVALIQEQVVMEADVEPLSEETKASSLKTLAVPVEELKKVLSSIIEQQTLLMEPDLQSFSEDISILKTIAVPVKELQNKLAAIEVNQMMEGNIESFSVKENLLMLAKPIHILQESIALVENQLVLETLGDDLSVRTNISLLKMVAKPLQEVAKHIAIITEQQFVEDVTSEDNTLSDLSTLANVTDISMVSAALNINENVVLEQGVSFMADFPDFNMAETVRGNQLNIAVIEQQQDLIDVETTPESNLNIRLENIDHGNLASVIEKEMCSPLVAMQQTVSQVETLSINEPKLLQLAEFQDVSCNFAIQAEVQEVLVPAGHFNTEEPQFESGIKQDSSLKVAVQVETQEALFQGKSLTYDDNVQVKSVKEEFEPAFVAQGELQQSLADVESLETEEETLKSISVDESSFRIEPQVNIQQVLSDAESFILTDKTSHVAEVKNDIQSGFQNEIQQILSTEENLKTFKKSSDLASLVETTPIIALEAQIQQAMSNFSDLKSKETVYNQANTQETLLEGAIQVECQQILSNVESLTSDSGIARHSQAVTMEEGFWELPVQSQILEFISVAEVIQDVKKELKAKIDSEPFYGEAVQQEIQELLTAAESIQSIKEALQVVCVEEPALHSATQSKVQDILSTHEGIQNLKEILDRKHVEEIKKCEGLNDELQQIISTAQSLDDLRQAISLNNAQTESHQVLSPNDSLTGLENNSIAGILEEPLFQPNETVT</sequence>
<feature type="non-terminal residue" evidence="4">
    <location>
        <position position="1"/>
    </location>
</feature>
<feature type="compositionally biased region" description="Pro residues" evidence="2">
    <location>
        <begin position="664"/>
        <end position="675"/>
    </location>
</feature>
<dbReference type="InterPro" id="IPR013783">
    <property type="entry name" value="Ig-like_fold"/>
</dbReference>
<feature type="domain" description="Ig-like" evidence="3">
    <location>
        <begin position="178"/>
        <end position="256"/>
    </location>
</feature>
<feature type="region of interest" description="Disordered" evidence="2">
    <location>
        <begin position="658"/>
        <end position="677"/>
    </location>
</feature>
<dbReference type="InterPro" id="IPR003599">
    <property type="entry name" value="Ig_sub"/>
</dbReference>
<dbReference type="FunFam" id="2.60.40.10:FF:001307">
    <property type="entry name" value="Stretchin-Mlck, isoform V"/>
    <property type="match status" value="3"/>
</dbReference>
<proteinExistence type="predicted"/>
<feature type="compositionally biased region" description="Basic and acidic residues" evidence="2">
    <location>
        <begin position="1049"/>
        <end position="1062"/>
    </location>
</feature>
<dbReference type="InterPro" id="IPR003598">
    <property type="entry name" value="Ig_sub2"/>
</dbReference>
<dbReference type="Pfam" id="PF07679">
    <property type="entry name" value="I-set"/>
    <property type="match status" value="7"/>
</dbReference>
<feature type="compositionally biased region" description="Polar residues" evidence="2">
    <location>
        <begin position="923"/>
        <end position="942"/>
    </location>
</feature>
<keyword evidence="1" id="KW-0677">Repeat</keyword>
<organism evidence="4">
    <name type="scientific">Cuerna arida</name>
    <dbReference type="NCBI Taxonomy" id="1464854"/>
    <lineage>
        <taxon>Eukaryota</taxon>
        <taxon>Metazoa</taxon>
        <taxon>Ecdysozoa</taxon>
        <taxon>Arthropoda</taxon>
        <taxon>Hexapoda</taxon>
        <taxon>Insecta</taxon>
        <taxon>Pterygota</taxon>
        <taxon>Neoptera</taxon>
        <taxon>Paraneoptera</taxon>
        <taxon>Hemiptera</taxon>
        <taxon>Auchenorrhyncha</taxon>
        <taxon>Membracoidea</taxon>
        <taxon>Cicadellidae</taxon>
        <taxon>Cicadellinae</taxon>
        <taxon>Proconiini</taxon>
        <taxon>Cuerna</taxon>
    </lineage>
</organism>
<dbReference type="Gene3D" id="2.60.40.10">
    <property type="entry name" value="Immunoglobulins"/>
    <property type="match status" value="7"/>
</dbReference>
<feature type="domain" description="Ig-like" evidence="3">
    <location>
        <begin position="576"/>
        <end position="654"/>
    </location>
</feature>
<feature type="region of interest" description="Disordered" evidence="2">
    <location>
        <begin position="1105"/>
        <end position="1232"/>
    </location>
</feature>
<feature type="domain" description="Ig-like" evidence="3">
    <location>
        <begin position="80"/>
        <end position="158"/>
    </location>
</feature>
<protein>
    <recommendedName>
        <fullName evidence="3">Ig-like domain-containing protein</fullName>
    </recommendedName>
</protein>
<dbReference type="EMBL" id="GECZ01002320">
    <property type="protein sequence ID" value="JAS67449.1"/>
    <property type="molecule type" value="Transcribed_RNA"/>
</dbReference>
<dbReference type="PANTHER" id="PTHR13817">
    <property type="entry name" value="TITIN"/>
    <property type="match status" value="1"/>
</dbReference>
<dbReference type="InterPro" id="IPR050964">
    <property type="entry name" value="Striated_Muscle_Regulatory"/>
</dbReference>
<feature type="non-terminal residue" evidence="4">
    <location>
        <position position="3227"/>
    </location>
</feature>
<evidence type="ECO:0000313" key="4">
    <source>
        <dbReference type="EMBL" id="JAS67449.1"/>
    </source>
</evidence>
<dbReference type="FunFam" id="2.60.40.10:FF:001894">
    <property type="entry name" value="Stretchin-Mlck, isoform V"/>
    <property type="match status" value="1"/>
</dbReference>
<gene>
    <name evidence="4" type="ORF">g.43443</name>
</gene>
<dbReference type="InterPro" id="IPR013098">
    <property type="entry name" value="Ig_I-set"/>
</dbReference>
<feature type="domain" description="Ig-like" evidence="3">
    <location>
        <begin position="276"/>
        <end position="370"/>
    </location>
</feature>
<dbReference type="SUPFAM" id="SSF48726">
    <property type="entry name" value="Immunoglobulin"/>
    <property type="match status" value="7"/>
</dbReference>